<keyword evidence="6" id="KW-0805">Transcription regulation</keyword>
<sequence>MRHEEDLHALAGAYALDALAPEEREAFLVHLGRCASCTAEVSGFSATAARLAAAVGVPAPPHMKQAVLEQVDTVRQLPPHVRSGRPVRLGTALVRKAGPFAVAASVVAAAAFGGVAVWQHQQAEQARTQAQQADRQVQALTAVMTAPDAKTVHGRTSSGAATSVVTSAGLNRAVFLSTGLPKADAGRTYQLWFDDNGTMRPAGLLQADGAVLMQGDPGRARAVGLTLEPEGGSPQPTSSPLMLLRLPA</sequence>
<evidence type="ECO:0000313" key="13">
    <source>
        <dbReference type="EMBL" id="GHI83454.1"/>
    </source>
</evidence>
<evidence type="ECO:0000256" key="3">
    <source>
        <dbReference type="ARBA" id="ARBA00022475"/>
    </source>
</evidence>
<dbReference type="GO" id="GO:0006417">
    <property type="term" value="P:regulation of translation"/>
    <property type="evidence" value="ECO:0007669"/>
    <property type="project" value="TreeGrafter"/>
</dbReference>
<dbReference type="InterPro" id="IPR018764">
    <property type="entry name" value="RskA_C"/>
</dbReference>
<dbReference type="Proteomes" id="UP000600026">
    <property type="component" value="Unassembled WGS sequence"/>
</dbReference>
<evidence type="ECO:0000256" key="1">
    <source>
        <dbReference type="ARBA" id="ARBA00004167"/>
    </source>
</evidence>
<protein>
    <recommendedName>
        <fullName evidence="10">Regulator of SigK</fullName>
    </recommendedName>
    <alternativeName>
        <fullName evidence="9">Sigma-K anti-sigma factor RskA</fullName>
    </alternativeName>
</protein>
<evidence type="ECO:0000256" key="7">
    <source>
        <dbReference type="ARBA" id="ARBA00023136"/>
    </source>
</evidence>
<gene>
    <name evidence="13" type="ORF">Sxan_08180</name>
</gene>
<feature type="domain" description="Putative zinc-finger" evidence="12">
    <location>
        <begin position="5"/>
        <end position="37"/>
    </location>
</feature>
<keyword evidence="5" id="KW-1133">Transmembrane helix</keyword>
<evidence type="ECO:0000259" key="11">
    <source>
        <dbReference type="Pfam" id="PF10099"/>
    </source>
</evidence>
<keyword evidence="8" id="KW-0804">Transcription</keyword>
<dbReference type="OrthoDB" id="153510at2"/>
<evidence type="ECO:0000256" key="9">
    <source>
        <dbReference type="ARBA" id="ARBA00029829"/>
    </source>
</evidence>
<evidence type="ECO:0000259" key="12">
    <source>
        <dbReference type="Pfam" id="PF13490"/>
    </source>
</evidence>
<dbReference type="AlphaFoldDB" id="A0A919GXG1"/>
<dbReference type="PANTHER" id="PTHR37461:SF1">
    <property type="entry name" value="ANTI-SIGMA-K FACTOR RSKA"/>
    <property type="match status" value="1"/>
</dbReference>
<keyword evidence="7" id="KW-0472">Membrane</keyword>
<dbReference type="Pfam" id="PF13490">
    <property type="entry name" value="zf-HC2"/>
    <property type="match status" value="1"/>
</dbReference>
<dbReference type="Pfam" id="PF10099">
    <property type="entry name" value="RskA_C"/>
    <property type="match status" value="1"/>
</dbReference>
<proteinExistence type="predicted"/>
<name>A0A919GXG1_9ACTN</name>
<evidence type="ECO:0000256" key="2">
    <source>
        <dbReference type="ARBA" id="ARBA00004236"/>
    </source>
</evidence>
<dbReference type="Gene3D" id="1.10.10.1320">
    <property type="entry name" value="Anti-sigma factor, zinc-finger domain"/>
    <property type="match status" value="1"/>
</dbReference>
<evidence type="ECO:0000256" key="6">
    <source>
        <dbReference type="ARBA" id="ARBA00023015"/>
    </source>
</evidence>
<dbReference type="GO" id="GO:0005886">
    <property type="term" value="C:plasma membrane"/>
    <property type="evidence" value="ECO:0007669"/>
    <property type="project" value="UniProtKB-SubCell"/>
</dbReference>
<keyword evidence="3" id="KW-1003">Cell membrane</keyword>
<reference evidence="13" key="1">
    <citation type="submission" date="2020-09" db="EMBL/GenBank/DDBJ databases">
        <title>Whole genome shotgun sequence of Streptomyces xanthophaeus NBRC 12829.</title>
        <authorList>
            <person name="Komaki H."/>
            <person name="Tamura T."/>
        </authorList>
    </citation>
    <scope>NUCLEOTIDE SEQUENCE</scope>
    <source>
        <strain evidence="13">NBRC 12829</strain>
    </source>
</reference>
<dbReference type="InterPro" id="IPR051474">
    <property type="entry name" value="Anti-sigma-K/W_factor"/>
</dbReference>
<dbReference type="PANTHER" id="PTHR37461">
    <property type="entry name" value="ANTI-SIGMA-K FACTOR RSKA"/>
    <property type="match status" value="1"/>
</dbReference>
<comment type="caution">
    <text evidence="13">The sequence shown here is derived from an EMBL/GenBank/DDBJ whole genome shotgun (WGS) entry which is preliminary data.</text>
</comment>
<dbReference type="EMBL" id="BNEE01000004">
    <property type="protein sequence ID" value="GHI83454.1"/>
    <property type="molecule type" value="Genomic_DNA"/>
</dbReference>
<evidence type="ECO:0000256" key="10">
    <source>
        <dbReference type="ARBA" id="ARBA00030803"/>
    </source>
</evidence>
<accession>A0A919GXG1</accession>
<comment type="subcellular location">
    <subcellularLocation>
        <location evidence="2">Cell membrane</location>
    </subcellularLocation>
    <subcellularLocation>
        <location evidence="1">Membrane</location>
        <topology evidence="1">Single-pass membrane protein</topology>
    </subcellularLocation>
</comment>
<feature type="domain" description="Anti-sigma K factor RskA C-terminal" evidence="11">
    <location>
        <begin position="104"/>
        <end position="240"/>
    </location>
</feature>
<organism evidence="13 14">
    <name type="scientific">Streptomyces xanthophaeus</name>
    <dbReference type="NCBI Taxonomy" id="67385"/>
    <lineage>
        <taxon>Bacteria</taxon>
        <taxon>Bacillati</taxon>
        <taxon>Actinomycetota</taxon>
        <taxon>Actinomycetes</taxon>
        <taxon>Kitasatosporales</taxon>
        <taxon>Streptomycetaceae</taxon>
        <taxon>Streptomyces</taxon>
    </lineage>
</organism>
<evidence type="ECO:0000256" key="4">
    <source>
        <dbReference type="ARBA" id="ARBA00022692"/>
    </source>
</evidence>
<evidence type="ECO:0000256" key="8">
    <source>
        <dbReference type="ARBA" id="ARBA00023163"/>
    </source>
</evidence>
<evidence type="ECO:0000256" key="5">
    <source>
        <dbReference type="ARBA" id="ARBA00022989"/>
    </source>
</evidence>
<dbReference type="InterPro" id="IPR027383">
    <property type="entry name" value="Znf_put"/>
</dbReference>
<evidence type="ECO:0000313" key="14">
    <source>
        <dbReference type="Proteomes" id="UP000600026"/>
    </source>
</evidence>
<keyword evidence="14" id="KW-1185">Reference proteome</keyword>
<dbReference type="RefSeq" id="WP_031138246.1">
    <property type="nucleotide sequence ID" value="NZ_BNEE01000004.1"/>
</dbReference>
<dbReference type="GO" id="GO:0016989">
    <property type="term" value="F:sigma factor antagonist activity"/>
    <property type="evidence" value="ECO:0007669"/>
    <property type="project" value="TreeGrafter"/>
</dbReference>
<dbReference type="InterPro" id="IPR041916">
    <property type="entry name" value="Anti_sigma_zinc_sf"/>
</dbReference>
<keyword evidence="4" id="KW-0812">Transmembrane</keyword>